<feature type="compositionally biased region" description="Basic and acidic residues" evidence="6">
    <location>
        <begin position="54"/>
        <end position="83"/>
    </location>
</feature>
<feature type="compositionally biased region" description="Basic and acidic residues" evidence="6">
    <location>
        <begin position="308"/>
        <end position="328"/>
    </location>
</feature>
<organism evidence="7 8">
    <name type="scientific">Conger conger</name>
    <name type="common">Conger eel</name>
    <name type="synonym">Muraena conger</name>
    <dbReference type="NCBI Taxonomy" id="82655"/>
    <lineage>
        <taxon>Eukaryota</taxon>
        <taxon>Metazoa</taxon>
        <taxon>Chordata</taxon>
        <taxon>Craniata</taxon>
        <taxon>Vertebrata</taxon>
        <taxon>Euteleostomi</taxon>
        <taxon>Actinopterygii</taxon>
        <taxon>Neopterygii</taxon>
        <taxon>Teleostei</taxon>
        <taxon>Anguilliformes</taxon>
        <taxon>Congridae</taxon>
        <taxon>Conger</taxon>
    </lineage>
</organism>
<keyword evidence="4" id="KW-0175">Coiled coil</keyword>
<feature type="compositionally biased region" description="Basic and acidic residues" evidence="6">
    <location>
        <begin position="1"/>
        <end position="13"/>
    </location>
</feature>
<feature type="compositionally biased region" description="Polar residues" evidence="6">
    <location>
        <begin position="411"/>
        <end position="429"/>
    </location>
</feature>
<evidence type="ECO:0000256" key="1">
    <source>
        <dbReference type="ARBA" id="ARBA00004245"/>
    </source>
</evidence>
<evidence type="ECO:0000256" key="3">
    <source>
        <dbReference type="ARBA" id="ARBA00022490"/>
    </source>
</evidence>
<keyword evidence="3" id="KW-0963">Cytoplasm</keyword>
<dbReference type="PANTHER" id="PTHR15073">
    <property type="entry name" value="MICROTUBULE-ASSOCIATED PROTEIN"/>
    <property type="match status" value="1"/>
</dbReference>
<evidence type="ECO:0008006" key="9">
    <source>
        <dbReference type="Google" id="ProtNLM"/>
    </source>
</evidence>
<evidence type="ECO:0000256" key="2">
    <source>
        <dbReference type="ARBA" id="ARBA00007525"/>
    </source>
</evidence>
<feature type="region of interest" description="Disordered" evidence="6">
    <location>
        <begin position="1"/>
        <end position="114"/>
    </location>
</feature>
<feature type="compositionally biased region" description="Basic and acidic residues" evidence="6">
    <location>
        <begin position="497"/>
        <end position="562"/>
    </location>
</feature>
<gene>
    <name evidence="7" type="ORF">COCON_G00128780</name>
</gene>
<comment type="similarity">
    <text evidence="2">Belongs to the MAP7 family.</text>
</comment>
<proteinExistence type="inferred from homology"/>
<feature type="region of interest" description="Disordered" evidence="6">
    <location>
        <begin position="263"/>
        <end position="629"/>
    </location>
</feature>
<feature type="compositionally biased region" description="Basic and acidic residues" evidence="6">
    <location>
        <begin position="92"/>
        <end position="114"/>
    </location>
</feature>
<dbReference type="GO" id="GO:0000226">
    <property type="term" value="P:microtubule cytoskeleton organization"/>
    <property type="evidence" value="ECO:0007669"/>
    <property type="project" value="InterPro"/>
</dbReference>
<keyword evidence="5" id="KW-0206">Cytoskeleton</keyword>
<name>A0A9Q1DDK5_CONCO</name>
<evidence type="ECO:0000313" key="8">
    <source>
        <dbReference type="Proteomes" id="UP001152803"/>
    </source>
</evidence>
<dbReference type="OrthoDB" id="10066352at2759"/>
<sequence>MKKMECKDLDTGLRENGLPAGKSFPSTPEARPNSTLKTDGSLPPTSRKAGLQNKKADGPKLEERLKLAKERREERARYLEQRTKQQAAKRAQWLEKEARARQQRERQLEDRRRKLEEQRLRAEKRRALLQEKERQKLEKNKERYDAAVRRSSKKTWAEIRQLRWSWAGGLNQTSSRESRCSTSTVASPKRVDSVFAKRLSKSSASLWSTPSGTRSLQLSARESKIVERLMTPTLSFLARSRSTILLSSAKDSHSCLRSQSANPLSACTHTCSGHRKVSASTPDITQRQRRLDSTPEEKKKKKKKKEKKDKERENEREKAMGKEKDQKPRRPLKQRVETSSAPRTRNQLTPPTKTSQNKPTSPSPAASSVGPKTRPKRSKTPARVQLQATSPVAVETVGESDKPVGPEDTKSSTSVPPNPTAGTTDQEQAARSLAEKRRQIREEREREEQERREQEERDRVLREERLAWEQEERRCREEEAQRVAEEQQAVAQQLEEAAQKESDRLQKMKEEEAARAREEAERLRQERNKHFQKEEEERMERKKRLEEIMKRTRKTEGGDKNDSSQQKGSPAPQVDGKDVQRDTESSETPPDDNQHNPHTTQSNKVEETVQPQGGMKVSPVINGVQATGQHNGLSDLQIIQLANHRGGSDEGRDRSEPAIPSGPIQALESGEPFLMTTGSLKAQHVAGVL</sequence>
<feature type="compositionally biased region" description="Basic and acidic residues" evidence="6">
    <location>
        <begin position="399"/>
        <end position="410"/>
    </location>
</feature>
<dbReference type="GO" id="GO:0015630">
    <property type="term" value="C:microtubule cytoskeleton"/>
    <property type="evidence" value="ECO:0007669"/>
    <property type="project" value="InterPro"/>
</dbReference>
<feature type="region of interest" description="Disordered" evidence="6">
    <location>
        <begin position="641"/>
        <end position="666"/>
    </location>
</feature>
<dbReference type="Pfam" id="PF05672">
    <property type="entry name" value="MAP7"/>
    <property type="match status" value="1"/>
</dbReference>
<comment type="caution">
    <text evidence="7">The sequence shown here is derived from an EMBL/GenBank/DDBJ whole genome shotgun (WGS) entry which is preliminary data.</text>
</comment>
<feature type="compositionally biased region" description="Basic and acidic residues" evidence="6">
    <location>
        <begin position="289"/>
        <end position="298"/>
    </location>
</feature>
<feature type="compositionally biased region" description="Basic and acidic residues" evidence="6">
    <location>
        <begin position="575"/>
        <end position="584"/>
    </location>
</feature>
<feature type="compositionally biased region" description="Polar residues" evidence="6">
    <location>
        <begin position="337"/>
        <end position="366"/>
    </location>
</feature>
<evidence type="ECO:0000256" key="5">
    <source>
        <dbReference type="ARBA" id="ARBA00023212"/>
    </source>
</evidence>
<dbReference type="InterPro" id="IPR051483">
    <property type="entry name" value="MAP7_domain-containing"/>
</dbReference>
<keyword evidence="8" id="KW-1185">Reference proteome</keyword>
<evidence type="ECO:0000256" key="6">
    <source>
        <dbReference type="SAM" id="MobiDB-lite"/>
    </source>
</evidence>
<dbReference type="PANTHER" id="PTHR15073:SF2">
    <property type="entry name" value="MAP7 DOMAIN-CONTAINING PROTEIN 1"/>
    <property type="match status" value="1"/>
</dbReference>
<evidence type="ECO:0000256" key="4">
    <source>
        <dbReference type="ARBA" id="ARBA00023054"/>
    </source>
</evidence>
<accession>A0A9Q1DDK5</accession>
<dbReference type="InterPro" id="IPR008604">
    <property type="entry name" value="MAP7_fam"/>
</dbReference>
<protein>
    <recommendedName>
        <fullName evidence="9">MAP7 domain-containing protein 1-like</fullName>
    </recommendedName>
</protein>
<feature type="compositionally biased region" description="Low complexity" evidence="6">
    <location>
        <begin position="486"/>
        <end position="496"/>
    </location>
</feature>
<reference evidence="7" key="1">
    <citation type="journal article" date="2023" name="Science">
        <title>Genome structures resolve the early diversification of teleost fishes.</title>
        <authorList>
            <person name="Parey E."/>
            <person name="Louis A."/>
            <person name="Montfort J."/>
            <person name="Bouchez O."/>
            <person name="Roques C."/>
            <person name="Iampietro C."/>
            <person name="Lluch J."/>
            <person name="Castinel A."/>
            <person name="Donnadieu C."/>
            <person name="Desvignes T."/>
            <person name="Floi Bucao C."/>
            <person name="Jouanno E."/>
            <person name="Wen M."/>
            <person name="Mejri S."/>
            <person name="Dirks R."/>
            <person name="Jansen H."/>
            <person name="Henkel C."/>
            <person name="Chen W.J."/>
            <person name="Zahm M."/>
            <person name="Cabau C."/>
            <person name="Klopp C."/>
            <person name="Thompson A.W."/>
            <person name="Robinson-Rechavi M."/>
            <person name="Braasch I."/>
            <person name="Lecointre G."/>
            <person name="Bobe J."/>
            <person name="Postlethwait J.H."/>
            <person name="Berthelot C."/>
            <person name="Roest Crollius H."/>
            <person name="Guiguen Y."/>
        </authorList>
    </citation>
    <scope>NUCLEOTIDE SEQUENCE</scope>
    <source>
        <strain evidence="7">Concon-B</strain>
    </source>
</reference>
<dbReference type="Proteomes" id="UP001152803">
    <property type="component" value="Unassembled WGS sequence"/>
</dbReference>
<evidence type="ECO:0000313" key="7">
    <source>
        <dbReference type="EMBL" id="KAJ8267706.1"/>
    </source>
</evidence>
<feature type="compositionally biased region" description="Basic and acidic residues" evidence="6">
    <location>
        <begin position="433"/>
        <end position="485"/>
    </location>
</feature>
<dbReference type="EMBL" id="JAFJMO010000009">
    <property type="protein sequence ID" value="KAJ8267706.1"/>
    <property type="molecule type" value="Genomic_DNA"/>
</dbReference>
<dbReference type="AlphaFoldDB" id="A0A9Q1DDK5"/>
<feature type="compositionally biased region" description="Basic and acidic residues" evidence="6">
    <location>
        <begin position="646"/>
        <end position="656"/>
    </location>
</feature>
<comment type="subcellular location">
    <subcellularLocation>
        <location evidence="1">Cytoplasm</location>
        <location evidence="1">Cytoskeleton</location>
    </subcellularLocation>
</comment>